<keyword evidence="6" id="KW-0680">Restriction system</keyword>
<dbReference type="InterPro" id="IPR029063">
    <property type="entry name" value="SAM-dependent_MTases_sf"/>
</dbReference>
<name>A0A9W3P6A9_BACTU</name>
<dbReference type="GO" id="GO:0032259">
    <property type="term" value="P:methylation"/>
    <property type="evidence" value="ECO:0007669"/>
    <property type="project" value="UniProtKB-KW"/>
</dbReference>
<dbReference type="Gene3D" id="3.40.50.150">
    <property type="entry name" value="Vaccinia Virus protein VP39"/>
    <property type="match status" value="2"/>
</dbReference>
<dbReference type="GO" id="GO:0003677">
    <property type="term" value="F:DNA binding"/>
    <property type="evidence" value="ECO:0007669"/>
    <property type="project" value="InterPro"/>
</dbReference>
<dbReference type="EC" id="2.1.1.113" evidence="2"/>
<evidence type="ECO:0000256" key="2">
    <source>
        <dbReference type="ARBA" id="ARBA00012185"/>
    </source>
</evidence>
<evidence type="ECO:0000256" key="1">
    <source>
        <dbReference type="ARBA" id="ARBA00010203"/>
    </source>
</evidence>
<dbReference type="GO" id="GO:0015667">
    <property type="term" value="F:site-specific DNA-methyltransferase (cytosine-N4-specific) activity"/>
    <property type="evidence" value="ECO:0007669"/>
    <property type="project" value="UniProtKB-EC"/>
</dbReference>
<protein>
    <recommendedName>
        <fullName evidence="2">site-specific DNA-methyltransferase (cytosine-N(4)-specific)</fullName>
        <ecNumber evidence="2">2.1.1.113</ecNumber>
    </recommendedName>
</protein>
<dbReference type="SUPFAM" id="SSF53335">
    <property type="entry name" value="S-adenosyl-L-methionine-dependent methyltransferases"/>
    <property type="match status" value="2"/>
</dbReference>
<dbReference type="AlphaFoldDB" id="A0A9W3P6A9"/>
<keyword evidence="4" id="KW-0808">Transferase</keyword>
<dbReference type="InterPro" id="IPR017985">
    <property type="entry name" value="MeTrfase_CN4_CS"/>
</dbReference>
<dbReference type="GO" id="GO:0009307">
    <property type="term" value="P:DNA restriction-modification system"/>
    <property type="evidence" value="ECO:0007669"/>
    <property type="project" value="UniProtKB-KW"/>
</dbReference>
<comment type="catalytic activity">
    <reaction evidence="7">
        <text>a 2'-deoxycytidine in DNA + S-adenosyl-L-methionine = an N(4)-methyl-2'-deoxycytidine in DNA + S-adenosyl-L-homocysteine + H(+)</text>
        <dbReference type="Rhea" id="RHEA:16857"/>
        <dbReference type="Rhea" id="RHEA-COMP:11369"/>
        <dbReference type="Rhea" id="RHEA-COMP:13674"/>
        <dbReference type="ChEBI" id="CHEBI:15378"/>
        <dbReference type="ChEBI" id="CHEBI:57856"/>
        <dbReference type="ChEBI" id="CHEBI:59789"/>
        <dbReference type="ChEBI" id="CHEBI:85452"/>
        <dbReference type="ChEBI" id="CHEBI:137933"/>
        <dbReference type="EC" id="2.1.1.113"/>
    </reaction>
</comment>
<comment type="similarity">
    <text evidence="1">Belongs to the N(4)/N(6)-methyltransferase family. N(4) subfamily.</text>
</comment>
<dbReference type="REBASE" id="52301">
    <property type="entry name" value="M1.Bth789ORF25840P"/>
</dbReference>
<evidence type="ECO:0000313" key="8">
    <source>
        <dbReference type="EMBL" id="AFQ29330.1"/>
    </source>
</evidence>
<keyword evidence="3 8" id="KW-0489">Methyltransferase</keyword>
<evidence type="ECO:0000256" key="3">
    <source>
        <dbReference type="ARBA" id="ARBA00022603"/>
    </source>
</evidence>
<evidence type="ECO:0000256" key="5">
    <source>
        <dbReference type="ARBA" id="ARBA00022691"/>
    </source>
</evidence>
<proteinExistence type="inferred from homology"/>
<evidence type="ECO:0000256" key="6">
    <source>
        <dbReference type="ARBA" id="ARBA00022747"/>
    </source>
</evidence>
<evidence type="ECO:0000256" key="4">
    <source>
        <dbReference type="ARBA" id="ARBA00022679"/>
    </source>
</evidence>
<dbReference type="KEGG" id="btn:BTF1_25840"/>
<evidence type="ECO:0000313" key="9">
    <source>
        <dbReference type="Proteomes" id="UP000005257"/>
    </source>
</evidence>
<dbReference type="PROSITE" id="PS00093">
    <property type="entry name" value="N4_MTASE"/>
    <property type="match status" value="1"/>
</dbReference>
<dbReference type="EMBL" id="CP003763">
    <property type="protein sequence ID" value="AFQ29330.1"/>
    <property type="molecule type" value="Genomic_DNA"/>
</dbReference>
<reference evidence="8 9" key="1">
    <citation type="journal article" date="2013" name="Genome Announc.">
        <title>Complete Genome Sequence of Bacillus thuringiensis Serovar Israelensis Strain HD-789.</title>
        <authorList>
            <person name="Doggett N.A."/>
            <person name="Stubben C.J."/>
            <person name="Chertkov O."/>
            <person name="Bruce D.C."/>
            <person name="Detter J.C."/>
            <person name="Johnson S.L."/>
            <person name="Han C.S."/>
        </authorList>
    </citation>
    <scope>NUCLEOTIDE SEQUENCE [LARGE SCALE GENOMIC DNA]</scope>
    <source>
        <strain evidence="8 9">HD-789</strain>
    </source>
</reference>
<dbReference type="RefSeq" id="WP_000471796.1">
    <property type="nucleotide sequence ID" value="NC_018508.1"/>
</dbReference>
<gene>
    <name evidence="8" type="ORF">BTF1_25840</name>
</gene>
<accession>A0A9W3P6A9</accession>
<keyword evidence="5" id="KW-0949">S-adenosyl-L-methionine</keyword>
<organism evidence="8 9">
    <name type="scientific">Bacillus thuringiensis HD-789</name>
    <dbReference type="NCBI Taxonomy" id="1217737"/>
    <lineage>
        <taxon>Bacteria</taxon>
        <taxon>Bacillati</taxon>
        <taxon>Bacillota</taxon>
        <taxon>Bacilli</taxon>
        <taxon>Bacillales</taxon>
        <taxon>Bacillaceae</taxon>
        <taxon>Bacillus</taxon>
        <taxon>Bacillus cereus group</taxon>
    </lineage>
</organism>
<dbReference type="Proteomes" id="UP000005257">
    <property type="component" value="Chromosome"/>
</dbReference>
<sequence length="438" mass="50415">MFKEELAIEKMEDEVVIEVESLPMCIENGKTYAIKQPNPNSYTHGYFKYPCKFIPEIPRWFMNKYLGEGKASILDPFSGSGTTLLESIINGHDAYGTEIDNFAKLLIKVKTTPLKLQEINEIIDWLERIIKQYQESYMDYKNPVVPQINNLYHWFSEQNVQKLGLIKNEINELENSAIIDFLNVCLASSIRKCSNADDVSPKPYVSSKIEKVPSDPFIVFPNIVNKYLAYMEEFLNYTLSNKVGKVEILEGDALNIKANSKIDVAITSPPYINAFDYARTLRLENLWLGLDSEETIKDKKKSYVGTENITTKKVKSELDLSILELSKQLKEVYYDIEKIDQKRALIVKKFFEDMHKNLIEVYNVLAEGGKYCIVIGNSSIRKINVESWSIICDIARVIGFEIDTYFSYIIKNHYLRIPRGNKGGKINKDFVFVLKKST</sequence>
<evidence type="ECO:0000256" key="7">
    <source>
        <dbReference type="ARBA" id="ARBA00049120"/>
    </source>
</evidence>